<dbReference type="GO" id="GO:0004622">
    <property type="term" value="F:phosphatidylcholine lysophospholipase activity"/>
    <property type="evidence" value="ECO:0007669"/>
    <property type="project" value="TreeGrafter"/>
</dbReference>
<sequence>MGKLTKGNRWLLIAVFALICSFNGVKEKSLHIVFIGDSITFGAGVTDRDQFAPPVIAASYLKQMPLVKNVHFFNAGKSGATTVDFLPGTGNFNRAVQAADGFNRDIQQLSEEQRKTDLLVFSIMLGTNDSAIEGPNGAPVTPDRYRQNLTVIIDRLLVLYPACKIVLQEAPWYSDNTYNGSKYLKAGRERLLSYQPVLSALVASYKKEKPGSVLLGDKTAFSYFKKNYAHAMKPEKGHQGIFYLHPDNSGSTVLGDKWAKAIYKAAFKNPD</sequence>
<dbReference type="OrthoDB" id="9796689at2"/>
<dbReference type="Pfam" id="PF13472">
    <property type="entry name" value="Lipase_GDSL_2"/>
    <property type="match status" value="1"/>
</dbReference>
<evidence type="ECO:0000259" key="1">
    <source>
        <dbReference type="Pfam" id="PF13472"/>
    </source>
</evidence>
<dbReference type="InterPro" id="IPR036514">
    <property type="entry name" value="SGNH_hydro_sf"/>
</dbReference>
<dbReference type="InterPro" id="IPR013830">
    <property type="entry name" value="SGNH_hydro"/>
</dbReference>
<accession>A0A1H4AYP8</accession>
<feature type="domain" description="SGNH hydrolase-type esterase" evidence="1">
    <location>
        <begin position="34"/>
        <end position="190"/>
    </location>
</feature>
<dbReference type="STRING" id="551991.SAMN05192529_11736"/>
<name>A0A1H4AYP8_9BACT</name>
<dbReference type="Proteomes" id="UP000199041">
    <property type="component" value="Unassembled WGS sequence"/>
</dbReference>
<organism evidence="2 3">
    <name type="scientific">Arachidicoccus rhizosphaerae</name>
    <dbReference type="NCBI Taxonomy" id="551991"/>
    <lineage>
        <taxon>Bacteria</taxon>
        <taxon>Pseudomonadati</taxon>
        <taxon>Bacteroidota</taxon>
        <taxon>Chitinophagia</taxon>
        <taxon>Chitinophagales</taxon>
        <taxon>Chitinophagaceae</taxon>
        <taxon>Arachidicoccus</taxon>
    </lineage>
</organism>
<evidence type="ECO:0000313" key="3">
    <source>
        <dbReference type="Proteomes" id="UP000199041"/>
    </source>
</evidence>
<proteinExistence type="predicted"/>
<dbReference type="EMBL" id="FNQY01000017">
    <property type="protein sequence ID" value="SEA40989.1"/>
    <property type="molecule type" value="Genomic_DNA"/>
</dbReference>
<evidence type="ECO:0000313" key="2">
    <source>
        <dbReference type="EMBL" id="SEA40989.1"/>
    </source>
</evidence>
<dbReference type="PANTHER" id="PTHR30383">
    <property type="entry name" value="THIOESTERASE 1/PROTEASE 1/LYSOPHOSPHOLIPASE L1"/>
    <property type="match status" value="1"/>
</dbReference>
<dbReference type="SUPFAM" id="SSF52266">
    <property type="entry name" value="SGNH hydrolase"/>
    <property type="match status" value="1"/>
</dbReference>
<dbReference type="Gene3D" id="3.40.50.1110">
    <property type="entry name" value="SGNH hydrolase"/>
    <property type="match status" value="1"/>
</dbReference>
<protein>
    <submittedName>
        <fullName evidence="2">Lysophospholipase L1</fullName>
    </submittedName>
</protein>
<dbReference type="AlphaFoldDB" id="A0A1H4AYP8"/>
<dbReference type="PANTHER" id="PTHR30383:SF5">
    <property type="entry name" value="SGNH HYDROLASE-TYPE ESTERASE DOMAIN-CONTAINING PROTEIN"/>
    <property type="match status" value="1"/>
</dbReference>
<keyword evidence="3" id="KW-1185">Reference proteome</keyword>
<gene>
    <name evidence="2" type="ORF">SAMN05192529_11736</name>
</gene>
<reference evidence="2 3" key="1">
    <citation type="submission" date="2016-10" db="EMBL/GenBank/DDBJ databases">
        <authorList>
            <person name="de Groot N.N."/>
        </authorList>
    </citation>
    <scope>NUCLEOTIDE SEQUENCE [LARGE SCALE GENOMIC DNA]</scope>
    <source>
        <strain evidence="2 3">Vu-144</strain>
    </source>
</reference>
<dbReference type="InterPro" id="IPR051532">
    <property type="entry name" value="Ester_Hydrolysis_Enzymes"/>
</dbReference>